<dbReference type="RefSeq" id="WP_183539066.1">
    <property type="nucleotide sequence ID" value="NZ_JACHHV010000006.1"/>
</dbReference>
<protein>
    <submittedName>
        <fullName evidence="2">Putative membrane protein</fullName>
    </submittedName>
</protein>
<dbReference type="EMBL" id="JACHHV010000006">
    <property type="protein sequence ID" value="MBB5887676.1"/>
    <property type="molecule type" value="Genomic_DNA"/>
</dbReference>
<feature type="transmembrane region" description="Helical" evidence="1">
    <location>
        <begin position="226"/>
        <end position="241"/>
    </location>
</feature>
<feature type="transmembrane region" description="Helical" evidence="1">
    <location>
        <begin position="471"/>
        <end position="488"/>
    </location>
</feature>
<keyword evidence="1" id="KW-1133">Transmembrane helix</keyword>
<feature type="transmembrane region" description="Helical" evidence="1">
    <location>
        <begin position="314"/>
        <end position="332"/>
    </location>
</feature>
<evidence type="ECO:0000313" key="2">
    <source>
        <dbReference type="EMBL" id="MBB5887676.1"/>
    </source>
</evidence>
<proteinExistence type="predicted"/>
<feature type="transmembrane region" description="Helical" evidence="1">
    <location>
        <begin position="199"/>
        <end position="219"/>
    </location>
</feature>
<name>A0A841C188_9LACT</name>
<sequence>MRDFLQKKLKIEFTKWKLLQILIAVFLLFFSQYALQDTTFHFPNKVVFAVSVVAVVLLILFIKDLTNKKFLARNVALIIILVGGAACVIKAPQRGLDEESHLTYAIELADGNFFKYENDFNPAKVDVNVSQPDWNAVYNFDSLRNPSADNKLSNFLQPKHQSSKYSGKITGLTNLSYIPNAIGWDIGRIISNRVFVSYYLGRLFNVLAFALLAFFAVKISKRYSEVLYLFATFPTTLWIVAGYSYDYLYYGLALILFALFTNFFAKEKSIGKKESLLFIGLSSLMIFPKFPFVLIGTFICVFPSRYYKSARDRIFAGVVFLMSMILAGIYYISGSILTKIFHSVSPTNNPTIQGGGIFSLVAHPGILLRTFFFEVLGSIGVFSGTNQGNPPAPLQYTNTDSAFLHNISPFLFVLLLVLVSANIQIKIPNKIKVFIVGVFLAISFMIMYAMAGDSRVGMKSGDVILHGVQFRYFYLMFLTVPFFISDKIKMLFKSSDNNLLRTKDSSVSFLQYSLIFLNIFVLGIAIFSYWK</sequence>
<dbReference type="AlphaFoldDB" id="A0A841C188"/>
<feature type="transmembrane region" description="Helical" evidence="1">
    <location>
        <begin position="403"/>
        <end position="421"/>
    </location>
</feature>
<evidence type="ECO:0000256" key="1">
    <source>
        <dbReference type="SAM" id="Phobius"/>
    </source>
</evidence>
<dbReference type="InterPro" id="IPR018674">
    <property type="entry name" value="DUF2142_membrane"/>
</dbReference>
<feature type="transmembrane region" description="Helical" evidence="1">
    <location>
        <begin position="74"/>
        <end position="92"/>
    </location>
</feature>
<accession>A0A841C188</accession>
<keyword evidence="3" id="KW-1185">Reference proteome</keyword>
<dbReference type="Proteomes" id="UP000562464">
    <property type="component" value="Unassembled WGS sequence"/>
</dbReference>
<organism evidence="2 3">
    <name type="scientific">Lactovum miscens</name>
    <dbReference type="NCBI Taxonomy" id="190387"/>
    <lineage>
        <taxon>Bacteria</taxon>
        <taxon>Bacillati</taxon>
        <taxon>Bacillota</taxon>
        <taxon>Bacilli</taxon>
        <taxon>Lactobacillales</taxon>
        <taxon>Streptococcaceae</taxon>
        <taxon>Lactovum</taxon>
    </lineage>
</organism>
<feature type="transmembrane region" description="Helical" evidence="1">
    <location>
        <begin position="277"/>
        <end position="302"/>
    </location>
</feature>
<keyword evidence="1" id="KW-0472">Membrane</keyword>
<feature type="transmembrane region" description="Helical" evidence="1">
    <location>
        <begin position="433"/>
        <end position="451"/>
    </location>
</feature>
<feature type="transmembrane region" description="Helical" evidence="1">
    <location>
        <begin position="46"/>
        <end position="62"/>
    </location>
</feature>
<dbReference type="Pfam" id="PF09913">
    <property type="entry name" value="DUF2142"/>
    <property type="match status" value="1"/>
</dbReference>
<reference evidence="2 3" key="1">
    <citation type="submission" date="2020-08" db="EMBL/GenBank/DDBJ databases">
        <title>Genomic Encyclopedia of Type Strains, Phase IV (KMG-IV): sequencing the most valuable type-strain genomes for metagenomic binning, comparative biology and taxonomic classification.</title>
        <authorList>
            <person name="Goeker M."/>
        </authorList>
    </citation>
    <scope>NUCLEOTIDE SEQUENCE [LARGE SCALE GENOMIC DNA]</scope>
    <source>
        <strain evidence="2 3">DSM 14925</strain>
    </source>
</reference>
<gene>
    <name evidence="2" type="ORF">HNQ37_000548</name>
</gene>
<feature type="transmembrane region" description="Helical" evidence="1">
    <location>
        <begin position="247"/>
        <end position="265"/>
    </location>
</feature>
<comment type="caution">
    <text evidence="2">The sequence shown here is derived from an EMBL/GenBank/DDBJ whole genome shotgun (WGS) entry which is preliminary data.</text>
</comment>
<evidence type="ECO:0000313" key="3">
    <source>
        <dbReference type="Proteomes" id="UP000562464"/>
    </source>
</evidence>
<feature type="transmembrane region" description="Helical" evidence="1">
    <location>
        <begin position="509"/>
        <end position="530"/>
    </location>
</feature>
<keyword evidence="1" id="KW-0812">Transmembrane</keyword>
<feature type="transmembrane region" description="Helical" evidence="1">
    <location>
        <begin position="366"/>
        <end position="383"/>
    </location>
</feature>